<dbReference type="SUPFAM" id="SSF52200">
    <property type="entry name" value="Toll/Interleukin receptor TIR domain"/>
    <property type="match status" value="1"/>
</dbReference>
<dbReference type="Pfam" id="PF03796">
    <property type="entry name" value="DnaB_C"/>
    <property type="match status" value="1"/>
</dbReference>
<accession>C9YCX5</accession>
<dbReference type="PANTHER" id="PTHR30153:SF2">
    <property type="entry name" value="REPLICATIVE DNA HELICASE"/>
    <property type="match status" value="1"/>
</dbReference>
<dbReference type="InterPro" id="IPR007694">
    <property type="entry name" value="DNA_helicase_DnaB-like_C"/>
</dbReference>
<dbReference type="Gene3D" id="3.40.50.300">
    <property type="entry name" value="P-loop containing nucleotide triphosphate hydrolases"/>
    <property type="match status" value="1"/>
</dbReference>
<feature type="domain" description="TIR" evidence="1">
    <location>
        <begin position="13"/>
        <end position="145"/>
    </location>
</feature>
<evidence type="ECO:0000259" key="1">
    <source>
        <dbReference type="PROSITE" id="PS50104"/>
    </source>
</evidence>
<dbReference type="GO" id="GO:0005524">
    <property type="term" value="F:ATP binding"/>
    <property type="evidence" value="ECO:0007669"/>
    <property type="project" value="InterPro"/>
</dbReference>
<sequence>MDCQTQHLKMSPMEFDLFISHASEDKDSVVRPLAQLLRDSGLRVWLDETEIKLGDSLRRSIDHGLTKSKYGLVILSPDFLRKEWPQKELDGLVAREDGREKVILPVWHNVTREQVTNFSPPLADKLAVPTSKGLPEVVRVIQRVFGDQSNTAPISIPPQEKSRSHDINSLIVKVLDNVQSLSDAGASPITGIPTGFTDLDLITSGLQVGSLVVVAGSTNSGKTAFALNIARYVACDEGLPVLIFTPNDSAVHTTNRILGVISKISAHGLRTARLTDEEWPRYAEAVERLANSPIVINDLSVITYDDIEMECRKRLTMHGALGLVIVDSIECIEESTDGPTDYLSISRRMKVLAREIGSPVMLVSDVSELVKSRADKRPILQDLDRLDRFSDLVLFTHRRSESTSATDLDALEIIVAKQKIGGITGTVQLSLDPACGALEDTPRSNGDTVHSQSWS</sequence>
<dbReference type="PROSITE" id="PS51199">
    <property type="entry name" value="SF4_HELICASE"/>
    <property type="match status" value="1"/>
</dbReference>
<dbReference type="InterPro" id="IPR027417">
    <property type="entry name" value="P-loop_NTPase"/>
</dbReference>
<evidence type="ECO:0000313" key="3">
    <source>
        <dbReference type="EMBL" id="CBA30834.1"/>
    </source>
</evidence>
<dbReference type="InterPro" id="IPR000157">
    <property type="entry name" value="TIR_dom"/>
</dbReference>
<organism evidence="3">
    <name type="scientific">Curvibacter symbiont subsp. Hydra magnipapillata</name>
    <dbReference type="NCBI Taxonomy" id="667019"/>
    <lineage>
        <taxon>Bacteria</taxon>
        <taxon>Pseudomonadati</taxon>
        <taxon>Pseudomonadota</taxon>
        <taxon>Betaproteobacteria</taxon>
        <taxon>Burkholderiales</taxon>
        <taxon>Comamonadaceae</taxon>
        <taxon>Curvibacter</taxon>
    </lineage>
</organism>
<name>C9YCX5_CURXX</name>
<dbReference type="AlphaFoldDB" id="C9YCX5"/>
<dbReference type="GO" id="GO:0006260">
    <property type="term" value="P:DNA replication"/>
    <property type="evidence" value="ECO:0007669"/>
    <property type="project" value="InterPro"/>
</dbReference>
<evidence type="ECO:0000259" key="2">
    <source>
        <dbReference type="PROSITE" id="PS51199"/>
    </source>
</evidence>
<dbReference type="EMBL" id="FN543105">
    <property type="protein sequence ID" value="CBA30834.1"/>
    <property type="molecule type" value="Genomic_DNA"/>
</dbReference>
<dbReference type="GO" id="GO:0005829">
    <property type="term" value="C:cytosol"/>
    <property type="evidence" value="ECO:0007669"/>
    <property type="project" value="TreeGrafter"/>
</dbReference>
<dbReference type="CDD" id="cd00984">
    <property type="entry name" value="DnaB_C"/>
    <property type="match status" value="1"/>
</dbReference>
<dbReference type="GO" id="GO:0007165">
    <property type="term" value="P:signal transduction"/>
    <property type="evidence" value="ECO:0007669"/>
    <property type="project" value="InterPro"/>
</dbReference>
<evidence type="ECO:0008006" key="4">
    <source>
        <dbReference type="Google" id="ProtNLM"/>
    </source>
</evidence>
<dbReference type="SMART" id="SM00255">
    <property type="entry name" value="TIR"/>
    <property type="match status" value="1"/>
</dbReference>
<dbReference type="PROSITE" id="PS50104">
    <property type="entry name" value="TIR"/>
    <property type="match status" value="1"/>
</dbReference>
<gene>
    <name evidence="3" type="ORF">Csp_C25540</name>
</gene>
<dbReference type="PANTHER" id="PTHR30153">
    <property type="entry name" value="REPLICATIVE DNA HELICASE DNAB"/>
    <property type="match status" value="1"/>
</dbReference>
<dbReference type="InterPro" id="IPR035897">
    <property type="entry name" value="Toll_tir_struct_dom_sf"/>
</dbReference>
<protein>
    <recommendedName>
        <fullName evidence="4">TIR domain-containing protein</fullName>
    </recommendedName>
</protein>
<dbReference type="SUPFAM" id="SSF52540">
    <property type="entry name" value="P-loop containing nucleoside triphosphate hydrolases"/>
    <property type="match status" value="1"/>
</dbReference>
<proteinExistence type="predicted"/>
<feature type="domain" description="SF4 helicase" evidence="2">
    <location>
        <begin position="185"/>
        <end position="445"/>
    </location>
</feature>
<dbReference type="GO" id="GO:0003678">
    <property type="term" value="F:DNA helicase activity"/>
    <property type="evidence" value="ECO:0007669"/>
    <property type="project" value="InterPro"/>
</dbReference>
<reference evidence="3" key="1">
    <citation type="journal article" date="2010" name="Nature">
        <title>The Dynamic genome of Hydra.</title>
        <authorList>
            <person name="Chapman J.A."/>
            <person name="Kirkness E.F."/>
            <person name="Simakov O."/>
            <person name="Hampson S.E."/>
            <person name="Mitros T."/>
            <person name="Weinmaier T."/>
            <person name="Rattei T."/>
            <person name="Balasubramanian P.G."/>
            <person name="Borman J."/>
            <person name="Busam D."/>
            <person name="Disbennett K."/>
            <person name="Pfannkoch C."/>
            <person name="Sumin N."/>
            <person name="Sutton G."/>
            <person name="Viswanathan L."/>
            <person name="Walenz B."/>
            <person name="Goodstein D.M."/>
            <person name="Hellsten U."/>
            <person name="Kawashima T."/>
            <person name="Prochnik S.E."/>
            <person name="Putnam N.H."/>
            <person name="Shu S."/>
            <person name="Blumberg B."/>
            <person name="Dana C.E."/>
            <person name="Gee L."/>
            <person name="Kibler D.F."/>
            <person name="Law L."/>
            <person name="Lindgens D."/>
            <person name="Martinez D.E."/>
            <person name="Peng J."/>
            <person name="Wigge P.A."/>
            <person name="Bertulat B."/>
            <person name="Guder C."/>
            <person name="Nakamura Y."/>
            <person name="Ozbek S."/>
            <person name="Watanabe H."/>
            <person name="Khalturin K."/>
            <person name="Hemmrich G."/>
            <person name="Franke A."/>
            <person name="Augustin R."/>
            <person name="Fraune S."/>
            <person name="Hayakawa E."/>
            <person name="Hayakawa S."/>
            <person name="Hirose M."/>
            <person name="Hwang J."/>
            <person name="Ikeo K."/>
            <person name="Nishimiya-Fujisawa C."/>
            <person name="Ogura A."/>
            <person name="Takahashi T."/>
            <person name="Steinmetz P.R."/>
            <person name="Zhang X."/>
            <person name="Aufschnaiter R."/>
            <person name="Eder M.K."/>
            <person name="Gorny A.K."/>
            <person name="Salvenmoser W."/>
            <person name="Heimberg A.M."/>
            <person name="Wheeler B.M."/>
            <person name="Peterson K.J."/>
            <person name="Boettger A."/>
            <person name="Tischler P."/>
            <person name="Wolf A."/>
            <person name="Gojobori T."/>
            <person name="Remington K.A."/>
            <person name="Strausberg R.L."/>
            <person name="Venter J."/>
            <person name="Technau U."/>
            <person name="Hobmayer B."/>
            <person name="Bosch T.C."/>
            <person name="Holstein T.W."/>
            <person name="Fujisawa T."/>
            <person name="Bode H.R."/>
            <person name="David C.N."/>
            <person name="Rokhsar D.S."/>
            <person name="Steele R.E."/>
        </authorList>
    </citation>
    <scope>NUCLEOTIDE SEQUENCE</scope>
</reference>
<dbReference type="Gene3D" id="3.40.50.10140">
    <property type="entry name" value="Toll/interleukin-1 receptor homology (TIR) domain"/>
    <property type="match status" value="1"/>
</dbReference>
<dbReference type="Pfam" id="PF13676">
    <property type="entry name" value="TIR_2"/>
    <property type="match status" value="1"/>
</dbReference>